<gene>
    <name evidence="1" type="ORF">DCO16_06320</name>
</gene>
<sequence length="146" mass="16990">MINRKQELEHSLERFVIAQKPCYEQVVEELRHEQKRSHWMWFIFPQLKGLGHSEYAQYYGIYDLDEAKAYLSHPVLGLRYEECLQLLETAKSDAEQIFGDIDAKKLKSSLTLFLAAEPESPLIASLLDKFFLGKKDPDTTKLIRAV</sequence>
<dbReference type="Proteomes" id="UP000500806">
    <property type="component" value="Chromosome"/>
</dbReference>
<dbReference type="SUPFAM" id="SSF140736">
    <property type="entry name" value="Rv1873-like"/>
    <property type="match status" value="1"/>
</dbReference>
<dbReference type="InterPro" id="IPR014937">
    <property type="entry name" value="DUF1810"/>
</dbReference>
<dbReference type="AlphaFoldDB" id="A0A6M9PKJ5"/>
<keyword evidence="2" id="KW-1185">Reference proteome</keyword>
<proteinExistence type="predicted"/>
<dbReference type="Pfam" id="PF08837">
    <property type="entry name" value="DUF1810"/>
    <property type="match status" value="1"/>
</dbReference>
<dbReference type="EMBL" id="CP028941">
    <property type="protein sequence ID" value="QKM62704.1"/>
    <property type="molecule type" value="Genomic_DNA"/>
</dbReference>
<dbReference type="KEGG" id="pani:DCO16_06320"/>
<evidence type="ECO:0000313" key="1">
    <source>
        <dbReference type="EMBL" id="QKM62704.1"/>
    </source>
</evidence>
<dbReference type="PIRSF" id="PIRSF008546">
    <property type="entry name" value="UCP008546"/>
    <property type="match status" value="1"/>
</dbReference>
<dbReference type="InterPro" id="IPR036287">
    <property type="entry name" value="Rv1873-like_sf"/>
</dbReference>
<dbReference type="Gene3D" id="1.25.40.380">
    <property type="entry name" value="Protein of unknown function DUF1810"/>
    <property type="match status" value="1"/>
</dbReference>
<accession>A0A6M9PKJ5</accession>
<evidence type="ECO:0000313" key="2">
    <source>
        <dbReference type="Proteomes" id="UP000500806"/>
    </source>
</evidence>
<protein>
    <submittedName>
        <fullName evidence="1">DUF1810 domain-containing protein</fullName>
    </submittedName>
</protein>
<organism evidence="1 2">
    <name type="scientific">Polynucleobacter antarcticus</name>
    <dbReference type="NCBI Taxonomy" id="1743162"/>
    <lineage>
        <taxon>Bacteria</taxon>
        <taxon>Pseudomonadati</taxon>
        <taxon>Pseudomonadota</taxon>
        <taxon>Betaproteobacteria</taxon>
        <taxon>Burkholderiales</taxon>
        <taxon>Burkholderiaceae</taxon>
        <taxon>Polynucleobacter</taxon>
    </lineage>
</organism>
<dbReference type="RefSeq" id="WP_173942868.1">
    <property type="nucleotide sequence ID" value="NZ_CBCSCD010000001.1"/>
</dbReference>
<name>A0A6M9PKJ5_9BURK</name>
<reference evidence="1 2" key="1">
    <citation type="submission" date="2018-04" db="EMBL/GenBank/DDBJ databases">
        <title>Polynucleobacter sp. LimPoW16 genome.</title>
        <authorList>
            <person name="Hahn M.W."/>
        </authorList>
    </citation>
    <scope>NUCLEOTIDE SEQUENCE [LARGE SCALE GENOMIC DNA]</scope>
    <source>
        <strain evidence="1 2">LimPoW16</strain>
    </source>
</reference>